<comment type="caution">
    <text evidence="1">The sequence shown here is derived from an EMBL/GenBank/DDBJ whole genome shotgun (WGS) entry which is preliminary data.</text>
</comment>
<protein>
    <submittedName>
        <fullName evidence="1">Uncharacterized protein</fullName>
    </submittedName>
</protein>
<accession>A0ACB7CH45</accession>
<sequence>MPPKLDINKSGWESSEFPAVCESCLGPNPYVRMTKKEYGKECKICTRPFTVFSWIPGKESRYKKTEICLTCSRIKNCCQNCLLDLQFGLPIQVRDAALKLVNQGPQSDINREYYAQNNEGKWKGGNTPCEFGKVDSAARELLKKLARSEPYYKKQDLHIVENAELAASSGNASARLSVANPSERLSVAANNPMAPPQDKKIAKDDLPEHAIRVYFEPYGTIKSLVCSHRSRCAFVNFTTRAAAEAAARACGNGDIVIRECPLKVQWGRPRPLGGYNQEQQNAKMARFIMSQPRFIVPGSSKERSALSSVQDPENTVLELPPGQDNTIYQSMHPQYEEA</sequence>
<proteinExistence type="predicted"/>
<evidence type="ECO:0000313" key="2">
    <source>
        <dbReference type="Proteomes" id="UP000768646"/>
    </source>
</evidence>
<organism evidence="1 2">
    <name type="scientific">Pneumocystis oryctolagi</name>
    <dbReference type="NCBI Taxonomy" id="42067"/>
    <lineage>
        <taxon>Eukaryota</taxon>
        <taxon>Fungi</taxon>
        <taxon>Dikarya</taxon>
        <taxon>Ascomycota</taxon>
        <taxon>Taphrinomycotina</taxon>
        <taxon>Pneumocystomycetes</taxon>
        <taxon>Pneumocystaceae</taxon>
        <taxon>Pneumocystis</taxon>
    </lineage>
</organism>
<evidence type="ECO:0000313" key="1">
    <source>
        <dbReference type="EMBL" id="KAG4306503.1"/>
    </source>
</evidence>
<name>A0ACB7CH45_9ASCO</name>
<dbReference type="Proteomes" id="UP000768646">
    <property type="component" value="Unassembled WGS sequence"/>
</dbReference>
<gene>
    <name evidence="1" type="ORF">PORY_000491</name>
</gene>
<dbReference type="EMBL" id="JABTEG010000001">
    <property type="protein sequence ID" value="KAG4306503.1"/>
    <property type="molecule type" value="Genomic_DNA"/>
</dbReference>
<reference evidence="1 2" key="1">
    <citation type="journal article" date="2021" name="Commun. Biol.">
        <title>Genomic insights into the host specific adaptation of the Pneumocystis genus.</title>
        <authorList>
            <person name="Cisse O.H."/>
            <person name="Ma L."/>
            <person name="Dekker J.P."/>
            <person name="Khil P.P."/>
            <person name="Youn J.-H."/>
            <person name="Brenchley J.M."/>
            <person name="Blair R."/>
            <person name="Pahar B."/>
            <person name="Chabe M."/>
            <person name="Van Rompay K.K.A."/>
            <person name="Keesler R."/>
            <person name="Sukura A."/>
            <person name="Hirsch V."/>
            <person name="Kutty G."/>
            <person name="Liu Y."/>
            <person name="Peng L."/>
            <person name="Chen J."/>
            <person name="Song J."/>
            <person name="Weissenbacher-Lang C."/>
            <person name="Xu J."/>
            <person name="Upham N.S."/>
            <person name="Stajich J.E."/>
            <person name="Cuomo C.A."/>
            <person name="Cushion M.T."/>
            <person name="Kovacs J.A."/>
        </authorList>
    </citation>
    <scope>NUCLEOTIDE SEQUENCE [LARGE SCALE GENOMIC DNA]</scope>
    <source>
        <strain evidence="1 2">RABM</strain>
    </source>
</reference>
<keyword evidence="2" id="KW-1185">Reference proteome</keyword>